<dbReference type="KEGG" id="gtt:GUITHDRAFT_150896"/>
<feature type="region of interest" description="Disordered" evidence="3">
    <location>
        <begin position="281"/>
        <end position="309"/>
    </location>
</feature>
<evidence type="ECO:0000256" key="3">
    <source>
        <dbReference type="SAM" id="MobiDB-lite"/>
    </source>
</evidence>
<evidence type="ECO:0000256" key="1">
    <source>
        <dbReference type="ARBA" id="ARBA00022614"/>
    </source>
</evidence>
<evidence type="ECO:0000313" key="5">
    <source>
        <dbReference type="EMBL" id="EKX51415.1"/>
    </source>
</evidence>
<dbReference type="GO" id="GO:0005737">
    <property type="term" value="C:cytoplasm"/>
    <property type="evidence" value="ECO:0007669"/>
    <property type="project" value="TreeGrafter"/>
</dbReference>
<name>L1JT94_GUITC</name>
<dbReference type="GeneID" id="17308103"/>
<dbReference type="RefSeq" id="XP_005838395.1">
    <property type="nucleotide sequence ID" value="XM_005838338.1"/>
</dbReference>
<reference evidence="5 7" key="1">
    <citation type="journal article" date="2012" name="Nature">
        <title>Algal genomes reveal evolutionary mosaicism and the fate of nucleomorphs.</title>
        <authorList>
            <consortium name="DOE Joint Genome Institute"/>
            <person name="Curtis B.A."/>
            <person name="Tanifuji G."/>
            <person name="Burki F."/>
            <person name="Gruber A."/>
            <person name="Irimia M."/>
            <person name="Maruyama S."/>
            <person name="Arias M.C."/>
            <person name="Ball S.G."/>
            <person name="Gile G.H."/>
            <person name="Hirakawa Y."/>
            <person name="Hopkins J.F."/>
            <person name="Kuo A."/>
            <person name="Rensing S.A."/>
            <person name="Schmutz J."/>
            <person name="Symeonidi A."/>
            <person name="Elias M."/>
            <person name="Eveleigh R.J."/>
            <person name="Herman E.K."/>
            <person name="Klute M.J."/>
            <person name="Nakayama T."/>
            <person name="Obornik M."/>
            <person name="Reyes-Prieto A."/>
            <person name="Armbrust E.V."/>
            <person name="Aves S.J."/>
            <person name="Beiko R.G."/>
            <person name="Coutinho P."/>
            <person name="Dacks J.B."/>
            <person name="Durnford D.G."/>
            <person name="Fast N.M."/>
            <person name="Green B.R."/>
            <person name="Grisdale C.J."/>
            <person name="Hempel F."/>
            <person name="Henrissat B."/>
            <person name="Hoppner M.P."/>
            <person name="Ishida K."/>
            <person name="Kim E."/>
            <person name="Koreny L."/>
            <person name="Kroth P.G."/>
            <person name="Liu Y."/>
            <person name="Malik S.B."/>
            <person name="Maier U.G."/>
            <person name="McRose D."/>
            <person name="Mock T."/>
            <person name="Neilson J.A."/>
            <person name="Onodera N.T."/>
            <person name="Poole A.M."/>
            <person name="Pritham E.J."/>
            <person name="Richards T.A."/>
            <person name="Rocap G."/>
            <person name="Roy S.W."/>
            <person name="Sarai C."/>
            <person name="Schaack S."/>
            <person name="Shirato S."/>
            <person name="Slamovits C.H."/>
            <person name="Spencer D.F."/>
            <person name="Suzuki S."/>
            <person name="Worden A.Z."/>
            <person name="Zauner S."/>
            <person name="Barry K."/>
            <person name="Bell C."/>
            <person name="Bharti A.K."/>
            <person name="Crow J.A."/>
            <person name="Grimwood J."/>
            <person name="Kramer R."/>
            <person name="Lindquist E."/>
            <person name="Lucas S."/>
            <person name="Salamov A."/>
            <person name="McFadden G.I."/>
            <person name="Lane C.E."/>
            <person name="Keeling P.J."/>
            <person name="Gray M.W."/>
            <person name="Grigoriev I.V."/>
            <person name="Archibald J.M."/>
        </authorList>
    </citation>
    <scope>NUCLEOTIDE SEQUENCE</scope>
    <source>
        <strain evidence="5 7">CCMP2712</strain>
    </source>
</reference>
<accession>L1JT94</accession>
<keyword evidence="4" id="KW-0732">Signal</keyword>
<reference evidence="7" key="2">
    <citation type="submission" date="2012-11" db="EMBL/GenBank/DDBJ databases">
        <authorList>
            <person name="Kuo A."/>
            <person name="Curtis B.A."/>
            <person name="Tanifuji G."/>
            <person name="Burki F."/>
            <person name="Gruber A."/>
            <person name="Irimia M."/>
            <person name="Maruyama S."/>
            <person name="Arias M.C."/>
            <person name="Ball S.G."/>
            <person name="Gile G.H."/>
            <person name="Hirakawa Y."/>
            <person name="Hopkins J.F."/>
            <person name="Rensing S.A."/>
            <person name="Schmutz J."/>
            <person name="Symeonidi A."/>
            <person name="Elias M."/>
            <person name="Eveleigh R.J."/>
            <person name="Herman E.K."/>
            <person name="Klute M.J."/>
            <person name="Nakayama T."/>
            <person name="Obornik M."/>
            <person name="Reyes-Prieto A."/>
            <person name="Armbrust E.V."/>
            <person name="Aves S.J."/>
            <person name="Beiko R.G."/>
            <person name="Coutinho P."/>
            <person name="Dacks J.B."/>
            <person name="Durnford D.G."/>
            <person name="Fast N.M."/>
            <person name="Green B.R."/>
            <person name="Grisdale C."/>
            <person name="Hempe F."/>
            <person name="Henrissat B."/>
            <person name="Hoppner M.P."/>
            <person name="Ishida K.-I."/>
            <person name="Kim E."/>
            <person name="Koreny L."/>
            <person name="Kroth P.G."/>
            <person name="Liu Y."/>
            <person name="Malik S.-B."/>
            <person name="Maier U.G."/>
            <person name="McRose D."/>
            <person name="Mock T."/>
            <person name="Neilson J.A."/>
            <person name="Onodera N.T."/>
            <person name="Poole A.M."/>
            <person name="Pritham E.J."/>
            <person name="Richards T.A."/>
            <person name="Rocap G."/>
            <person name="Roy S.W."/>
            <person name="Sarai C."/>
            <person name="Schaack S."/>
            <person name="Shirato S."/>
            <person name="Slamovits C.H."/>
            <person name="Spencer D.F."/>
            <person name="Suzuki S."/>
            <person name="Worden A.Z."/>
            <person name="Zauner S."/>
            <person name="Barry K."/>
            <person name="Bell C."/>
            <person name="Bharti A.K."/>
            <person name="Crow J.A."/>
            <person name="Grimwood J."/>
            <person name="Kramer R."/>
            <person name="Lindquist E."/>
            <person name="Lucas S."/>
            <person name="Salamov A."/>
            <person name="McFadden G.I."/>
            <person name="Lane C.E."/>
            <person name="Keeling P.J."/>
            <person name="Gray M.W."/>
            <person name="Grigoriev I.V."/>
            <person name="Archibald J.M."/>
        </authorList>
    </citation>
    <scope>NUCLEOTIDE SEQUENCE</scope>
    <source>
        <strain evidence="7">CCMP2712</strain>
    </source>
</reference>
<dbReference type="PaxDb" id="55529-EKX51415"/>
<evidence type="ECO:0000313" key="6">
    <source>
        <dbReference type="EnsemblProtists" id="EKX51415"/>
    </source>
</evidence>
<protein>
    <recommendedName>
        <fullName evidence="8">U2A'/phosphoprotein 32 family A C-terminal domain-containing protein</fullName>
    </recommendedName>
</protein>
<dbReference type="PANTHER" id="PTHR15454:SF56">
    <property type="entry name" value="PROTEIN PHOSPHATASE 1 REGULATORY SUBUNIT 7-RELATED"/>
    <property type="match status" value="1"/>
</dbReference>
<dbReference type="Gene3D" id="3.80.10.10">
    <property type="entry name" value="Ribonuclease Inhibitor"/>
    <property type="match status" value="1"/>
</dbReference>
<dbReference type="HOGENOM" id="CLU_901505_0_0_1"/>
<gene>
    <name evidence="5" type="ORF">GUITHDRAFT_150896</name>
</gene>
<dbReference type="PROSITE" id="PS51257">
    <property type="entry name" value="PROKAR_LIPOPROTEIN"/>
    <property type="match status" value="1"/>
</dbReference>
<reference evidence="6" key="3">
    <citation type="submission" date="2015-06" db="UniProtKB">
        <authorList>
            <consortium name="EnsemblProtists"/>
        </authorList>
    </citation>
    <scope>IDENTIFICATION</scope>
</reference>
<feature type="compositionally biased region" description="Low complexity" evidence="3">
    <location>
        <begin position="298"/>
        <end position="309"/>
    </location>
</feature>
<dbReference type="SUPFAM" id="SSF52058">
    <property type="entry name" value="L domain-like"/>
    <property type="match status" value="1"/>
</dbReference>
<dbReference type="EnsemblProtists" id="EKX51415">
    <property type="protein sequence ID" value="EKX51415"/>
    <property type="gene ID" value="GUITHDRAFT_150896"/>
</dbReference>
<keyword evidence="1" id="KW-0433">Leucine-rich repeat</keyword>
<dbReference type="Proteomes" id="UP000011087">
    <property type="component" value="Unassembled WGS sequence"/>
</dbReference>
<evidence type="ECO:0008006" key="8">
    <source>
        <dbReference type="Google" id="ProtNLM"/>
    </source>
</evidence>
<sequence length="309" mass="34898">MRRRFFSSWPGRLVLWAGQLLSACFCGKASTASSSYLPVHEEKETPRWSESEYLNLSYQCLGTSFQLPELRHVVLKSRLSIRVLKLAHNELRSFPVSCSMPLLELLDLAFNRLSSLDSLPQAPSLQTLNARSNDIRSQPSSLRALKRFRGLRHIVLEENPVAVDLTSYVRLISLLVPDLETLDGSSFHRVEDADEDASPTAASRRSMLARVTSAFARMTSWMAPEDEGGVDEILEDGTIRKSSFLQTSLSRGVSLLLRSNRRLGRRKRTYNVIERRPTSMLLEMSDEPNNVRGRRSNSRNISSSVEQGE</sequence>
<dbReference type="InterPro" id="IPR032675">
    <property type="entry name" value="LRR_dom_sf"/>
</dbReference>
<organism evidence="5">
    <name type="scientific">Guillardia theta (strain CCMP2712)</name>
    <name type="common">Cryptophyte</name>
    <dbReference type="NCBI Taxonomy" id="905079"/>
    <lineage>
        <taxon>Eukaryota</taxon>
        <taxon>Cryptophyceae</taxon>
        <taxon>Pyrenomonadales</taxon>
        <taxon>Geminigeraceae</taxon>
        <taxon>Guillardia</taxon>
    </lineage>
</organism>
<dbReference type="PROSITE" id="PS51450">
    <property type="entry name" value="LRR"/>
    <property type="match status" value="1"/>
</dbReference>
<evidence type="ECO:0000256" key="2">
    <source>
        <dbReference type="ARBA" id="ARBA00022737"/>
    </source>
</evidence>
<proteinExistence type="predicted"/>
<evidence type="ECO:0000313" key="7">
    <source>
        <dbReference type="Proteomes" id="UP000011087"/>
    </source>
</evidence>
<dbReference type="OrthoDB" id="433501at2759"/>
<keyword evidence="2" id="KW-0677">Repeat</keyword>
<dbReference type="PANTHER" id="PTHR15454">
    <property type="entry name" value="NISCHARIN RELATED"/>
    <property type="match status" value="1"/>
</dbReference>
<dbReference type="AlphaFoldDB" id="L1JT94"/>
<dbReference type="InterPro" id="IPR001611">
    <property type="entry name" value="Leu-rich_rpt"/>
</dbReference>
<evidence type="ECO:0000256" key="4">
    <source>
        <dbReference type="SAM" id="SignalP"/>
    </source>
</evidence>
<feature type="chain" id="PRO_5008771753" description="U2A'/phosphoprotein 32 family A C-terminal domain-containing protein" evidence="4">
    <location>
        <begin position="32"/>
        <end position="309"/>
    </location>
</feature>
<keyword evidence="7" id="KW-1185">Reference proteome</keyword>
<dbReference type="EMBL" id="JH992975">
    <property type="protein sequence ID" value="EKX51415.1"/>
    <property type="molecule type" value="Genomic_DNA"/>
</dbReference>
<feature type="signal peptide" evidence="4">
    <location>
        <begin position="1"/>
        <end position="31"/>
    </location>
</feature>